<accession>A0A059ZWF5</accession>
<organism evidence="2 3">
    <name type="scientific">Acidithiobacillus caldus (strain ATCC 51756 / DSM 8584 / KU)</name>
    <dbReference type="NCBI Taxonomy" id="637389"/>
    <lineage>
        <taxon>Bacteria</taxon>
        <taxon>Pseudomonadati</taxon>
        <taxon>Pseudomonadota</taxon>
        <taxon>Acidithiobacillia</taxon>
        <taxon>Acidithiobacillales</taxon>
        <taxon>Acidithiobacillaceae</taxon>
        <taxon>Acidithiobacillus</taxon>
    </lineage>
</organism>
<dbReference type="SUPFAM" id="SSF55804">
    <property type="entry name" value="Phoshotransferase/anion transport protein"/>
    <property type="match status" value="1"/>
</dbReference>
<gene>
    <name evidence="2" type="ORF">Acaty_c0401</name>
</gene>
<name>A0A059ZWF5_ACICK</name>
<dbReference type="KEGG" id="acz:Acaty_c0401"/>
<evidence type="ECO:0000313" key="3">
    <source>
        <dbReference type="Proteomes" id="UP000005522"/>
    </source>
</evidence>
<dbReference type="PANTHER" id="PTHR47738:SF1">
    <property type="entry name" value="NITROGEN REGULATORY PROTEIN"/>
    <property type="match status" value="1"/>
</dbReference>
<dbReference type="HOGENOM" id="CLU_072531_5_0_6"/>
<dbReference type="eggNOG" id="COG1762">
    <property type="taxonomic scope" value="Bacteria"/>
</dbReference>
<sequence length="149" mass="15624">MTALPLALDAVVLDLDVDSAEAVLAELARLLSQQSGAPVDSVQQALREREQQGSTAIGHGVAVPHARSAAARELVAAALRTRKPVAFAAPDAEPVQIFIALLVPAKATTDHLEILSGLASRLMRADLRQAVLTVPEASDFHRLLAEALG</sequence>
<proteinExistence type="predicted"/>
<dbReference type="GeneID" id="92930418"/>
<dbReference type="InterPro" id="IPR016152">
    <property type="entry name" value="PTrfase/Anion_transptr"/>
</dbReference>
<dbReference type="Gene3D" id="3.40.930.10">
    <property type="entry name" value="Mannitol-specific EII, Chain A"/>
    <property type="match status" value="1"/>
</dbReference>
<dbReference type="InterPro" id="IPR002178">
    <property type="entry name" value="PTS_EIIA_type-2_dom"/>
</dbReference>
<reference evidence="2 3" key="1">
    <citation type="journal article" date="2009" name="J. Bacteriol.">
        <title>Draft genome sequence of the extremely acidophilic bacterium Acidithiobacillus caldus ATCC 51756 reveals metabolic versatility in the genus Acidithiobacillus.</title>
        <authorList>
            <person name="Valdes J."/>
            <person name="Quatrini R."/>
            <person name="Hallberg K."/>
            <person name="Dopson M."/>
            <person name="Valenzuela P.D."/>
            <person name="Holmes D.S."/>
        </authorList>
    </citation>
    <scope>NUCLEOTIDE SEQUENCE [LARGE SCALE GENOMIC DNA]</scope>
    <source>
        <strain evidence="3">ATCC 51756 / DSM 8584 / KU</strain>
    </source>
</reference>
<feature type="domain" description="PTS EIIA type-2" evidence="1">
    <location>
        <begin position="4"/>
        <end position="147"/>
    </location>
</feature>
<dbReference type="PROSITE" id="PS00372">
    <property type="entry name" value="PTS_EIIA_TYPE_2_HIS"/>
    <property type="match status" value="1"/>
</dbReference>
<dbReference type="PROSITE" id="PS51094">
    <property type="entry name" value="PTS_EIIA_TYPE_2"/>
    <property type="match status" value="1"/>
</dbReference>
<evidence type="ECO:0000313" key="2">
    <source>
        <dbReference type="EMBL" id="AIA54291.1"/>
    </source>
</evidence>
<dbReference type="PANTHER" id="PTHR47738">
    <property type="entry name" value="PTS SYSTEM FRUCTOSE-LIKE EIIA COMPONENT-RELATED"/>
    <property type="match status" value="1"/>
</dbReference>
<dbReference type="Proteomes" id="UP000005522">
    <property type="component" value="Chromosome"/>
</dbReference>
<dbReference type="RefSeq" id="WP_004870472.1">
    <property type="nucleotide sequence ID" value="NZ_CP005986.1"/>
</dbReference>
<dbReference type="CDD" id="cd00211">
    <property type="entry name" value="PTS_IIA_fru"/>
    <property type="match status" value="1"/>
</dbReference>
<dbReference type="Pfam" id="PF00359">
    <property type="entry name" value="PTS_EIIA_2"/>
    <property type="match status" value="1"/>
</dbReference>
<protein>
    <submittedName>
        <fullName evidence="2">PTS IIA-like nitrogen-regulatory protein PtsN</fullName>
    </submittedName>
</protein>
<dbReference type="GO" id="GO:0030295">
    <property type="term" value="F:protein kinase activator activity"/>
    <property type="evidence" value="ECO:0007669"/>
    <property type="project" value="TreeGrafter"/>
</dbReference>
<dbReference type="InterPro" id="IPR051541">
    <property type="entry name" value="PTS_SugarTrans_NitroReg"/>
</dbReference>
<evidence type="ECO:0000259" key="1">
    <source>
        <dbReference type="PROSITE" id="PS51094"/>
    </source>
</evidence>
<dbReference type="EMBL" id="CP005986">
    <property type="protein sequence ID" value="AIA54291.1"/>
    <property type="molecule type" value="Genomic_DNA"/>
</dbReference>
<dbReference type="AlphaFoldDB" id="A0A059ZWF5"/>